<dbReference type="Pfam" id="PF07603">
    <property type="entry name" value="Lcl_C"/>
    <property type="match status" value="1"/>
</dbReference>
<name>A0A6G1ZG99_9BACT</name>
<accession>A0A6G1ZG99</accession>
<dbReference type="InterPro" id="IPR011460">
    <property type="entry name" value="Lcl_C"/>
</dbReference>
<gene>
    <name evidence="3" type="ORF">GKE01_14695</name>
</gene>
<dbReference type="RefSeq" id="WP_010800170.1">
    <property type="nucleotide sequence ID" value="NZ_CAJSYT010000008.1"/>
</dbReference>
<proteinExistence type="predicted"/>
<feature type="region of interest" description="Disordered" evidence="1">
    <location>
        <begin position="54"/>
        <end position="73"/>
    </location>
</feature>
<protein>
    <submittedName>
        <fullName evidence="3">DUF1566 domain-containing protein</fullName>
    </submittedName>
</protein>
<dbReference type="Gene3D" id="2.60.40.2620">
    <property type="entry name" value="Fimbrillin-like"/>
    <property type="match status" value="1"/>
</dbReference>
<reference evidence="3" key="1">
    <citation type="journal article" date="2019" name="Nat. Med.">
        <title>A library of human gut bacterial isolates paired with longitudinal multiomics data enables mechanistic microbiome research.</title>
        <authorList>
            <person name="Poyet M."/>
            <person name="Groussin M."/>
            <person name="Gibbons S.M."/>
            <person name="Avila-Pacheco J."/>
            <person name="Jiang X."/>
            <person name="Kearney S.M."/>
            <person name="Perrotta A.R."/>
            <person name="Berdy B."/>
            <person name="Zhao S."/>
            <person name="Lieberman T.D."/>
            <person name="Swanson P.K."/>
            <person name="Smith M."/>
            <person name="Roesemann S."/>
            <person name="Alexander J.E."/>
            <person name="Rich S.A."/>
            <person name="Livny J."/>
            <person name="Vlamakis H."/>
            <person name="Clish C."/>
            <person name="Bullock K."/>
            <person name="Deik A."/>
            <person name="Scott J."/>
            <person name="Pierce K.A."/>
            <person name="Xavier R.J."/>
            <person name="Alm E.J."/>
        </authorList>
    </citation>
    <scope>NUCLEOTIDE SEQUENCE</scope>
    <source>
        <strain evidence="3">BIOML-A4</strain>
    </source>
</reference>
<dbReference type="CDD" id="cd13120">
    <property type="entry name" value="BF2867_like_N"/>
    <property type="match status" value="1"/>
</dbReference>
<organism evidence="3">
    <name type="scientific">Parabacteroides goldsteinii</name>
    <dbReference type="NCBI Taxonomy" id="328812"/>
    <lineage>
        <taxon>Bacteria</taxon>
        <taxon>Pseudomonadati</taxon>
        <taxon>Bacteroidota</taxon>
        <taxon>Bacteroidia</taxon>
        <taxon>Bacteroidales</taxon>
        <taxon>Tannerellaceae</taxon>
        <taxon>Parabacteroides</taxon>
    </lineage>
</organism>
<evidence type="ECO:0000256" key="1">
    <source>
        <dbReference type="SAM" id="MobiDB-lite"/>
    </source>
</evidence>
<dbReference type="EMBL" id="WKLP01000021">
    <property type="protein sequence ID" value="MRY12711.1"/>
    <property type="molecule type" value="Genomic_DNA"/>
</dbReference>
<comment type="caution">
    <text evidence="3">The sequence shown here is derived from an EMBL/GenBank/DDBJ whole genome shotgun (WGS) entry which is preliminary data.</text>
</comment>
<sequence>MQTDMTIKEKATRLCAMIGVCSLGIYLAACDNGELPAGGEGAAKVELRFSASISDNPSTKAGQPPQPTITSGQAFSEGKQHLFGMFVTREDGTALADGSSDNMKSTLTVSGNKQTWTHTDNTGMTSISLAANNGENIIIKGYYPWTADATATAVPFDLSSTDPKDWTDLLYLSSPTDLQNITDGMGSIPLKFSHTFCWVTINLLQLSSNNTVKVKAVNIGNAYAGQGTIVNKGNLNLKTGKIVNSVSGPLKIDLGSQPIALDTEGAPGASAAVFNFLVPPVMSPDIKNSDIVIEVTTLESAGADTPEEEKVLTFPLSQTHLNQDNSGSTTLYGFRKGMHNTYHIVYNNSAMNLSLSGWQTATIKETMLGEGTANVTPKALSFVDLWTQEAEVTPKKLAPNDYRYHTYLGEVAENNNGEYRNITTQSGMLGNRYRGAVNEEPFQAVLEAANSLAAGGAQISWKDEETGTLLAKQACAELREGGYTDWRLPRISECYMLNYPTNLMNGKEYWSATEASATECYAIVKVKEGGADYWPKKFSKQESFYVRCVRDKNKPKPQK</sequence>
<feature type="domain" description="Lcl C-terminal" evidence="2">
    <location>
        <begin position="461"/>
        <end position="550"/>
    </location>
</feature>
<evidence type="ECO:0000313" key="3">
    <source>
        <dbReference type="EMBL" id="MRY12711.1"/>
    </source>
</evidence>
<evidence type="ECO:0000259" key="2">
    <source>
        <dbReference type="Pfam" id="PF07603"/>
    </source>
</evidence>
<dbReference type="InterPro" id="IPR042278">
    <property type="entry name" value="Mfa-like_1_N"/>
</dbReference>
<dbReference type="AlphaFoldDB" id="A0A6G1ZG99"/>